<dbReference type="InterPro" id="IPR007931">
    <property type="entry name" value="TsetseEP"/>
</dbReference>
<proteinExistence type="predicted"/>
<dbReference type="Proteomes" id="UP001159042">
    <property type="component" value="Unassembled WGS sequence"/>
</dbReference>
<dbReference type="AlphaFoldDB" id="A0AAV8V6S6"/>
<protein>
    <recommendedName>
        <fullName evidence="1">Protein TsetseEP domain-containing protein</fullName>
    </recommendedName>
</protein>
<sequence>NFVANESMNIIPSTTEQANLLLNVQEVFEQVKLLTKDEAHSTNTSVSEDIQLMVKRAEYTLDLLQQITLLRLSCDGNSICSLDARPAIRVLANKGKEDLNNCTLTATEDIDVSSEQLANTTNAAIDRSQVLLDDLAACSKKVGLAVISCYKGIIATEVVPVKHILLGAIEAHKAAHLKALDIRKQASMCVDEIVGRYKTLLEKELENALRCNL</sequence>
<accession>A0AAV8V6S6</accession>
<comment type="caution">
    <text evidence="2">The sequence shown here is derived from an EMBL/GenBank/DDBJ whole genome shotgun (WGS) entry which is preliminary data.</text>
</comment>
<reference evidence="2 3" key="1">
    <citation type="journal article" date="2023" name="Insect Mol. Biol.">
        <title>Genome sequencing provides insights into the evolution of gene families encoding plant cell wall-degrading enzymes in longhorned beetles.</title>
        <authorList>
            <person name="Shin N.R."/>
            <person name="Okamura Y."/>
            <person name="Kirsch R."/>
            <person name="Pauchet Y."/>
        </authorList>
    </citation>
    <scope>NUCLEOTIDE SEQUENCE [LARGE SCALE GENOMIC DNA]</scope>
    <source>
        <strain evidence="2">EAD_L_NR</strain>
    </source>
</reference>
<evidence type="ECO:0000259" key="1">
    <source>
        <dbReference type="Pfam" id="PF05267"/>
    </source>
</evidence>
<keyword evidence="3" id="KW-1185">Reference proteome</keyword>
<feature type="domain" description="Protein TsetseEP" evidence="1">
    <location>
        <begin position="84"/>
        <end position="191"/>
    </location>
</feature>
<gene>
    <name evidence="2" type="ORF">NQ315_002847</name>
</gene>
<evidence type="ECO:0000313" key="2">
    <source>
        <dbReference type="EMBL" id="KAJ8909841.1"/>
    </source>
</evidence>
<organism evidence="2 3">
    <name type="scientific">Exocentrus adspersus</name>
    <dbReference type="NCBI Taxonomy" id="1586481"/>
    <lineage>
        <taxon>Eukaryota</taxon>
        <taxon>Metazoa</taxon>
        <taxon>Ecdysozoa</taxon>
        <taxon>Arthropoda</taxon>
        <taxon>Hexapoda</taxon>
        <taxon>Insecta</taxon>
        <taxon>Pterygota</taxon>
        <taxon>Neoptera</taxon>
        <taxon>Endopterygota</taxon>
        <taxon>Coleoptera</taxon>
        <taxon>Polyphaga</taxon>
        <taxon>Cucujiformia</taxon>
        <taxon>Chrysomeloidea</taxon>
        <taxon>Cerambycidae</taxon>
        <taxon>Lamiinae</taxon>
        <taxon>Acanthocinini</taxon>
        <taxon>Exocentrus</taxon>
    </lineage>
</organism>
<feature type="non-terminal residue" evidence="2">
    <location>
        <position position="1"/>
    </location>
</feature>
<dbReference type="EMBL" id="JANEYG010000397">
    <property type="protein sequence ID" value="KAJ8909841.1"/>
    <property type="molecule type" value="Genomic_DNA"/>
</dbReference>
<name>A0AAV8V6S6_9CUCU</name>
<evidence type="ECO:0000313" key="3">
    <source>
        <dbReference type="Proteomes" id="UP001159042"/>
    </source>
</evidence>
<dbReference type="Pfam" id="PF05267">
    <property type="entry name" value="DUF725"/>
    <property type="match status" value="1"/>
</dbReference>